<reference evidence="2" key="2">
    <citation type="submission" date="2021-04" db="EMBL/GenBank/DDBJ databases">
        <authorList>
            <person name="Gilroy R."/>
        </authorList>
    </citation>
    <scope>NUCLEOTIDE SEQUENCE</scope>
    <source>
        <strain evidence="2">A6-441</strain>
    </source>
</reference>
<evidence type="ECO:0000313" key="2">
    <source>
        <dbReference type="EMBL" id="MBU3842926.1"/>
    </source>
</evidence>
<comment type="caution">
    <text evidence="2">The sequence shown here is derived from an EMBL/GenBank/DDBJ whole genome shotgun (WGS) entry which is preliminary data.</text>
</comment>
<accession>A0A9E2KZ06</accession>
<dbReference type="AlphaFoldDB" id="A0A9E2KZ06"/>
<organism evidence="2 3">
    <name type="scientific">Candidatus Fusobacterium pullicola</name>
    <dbReference type="NCBI Taxonomy" id="2838601"/>
    <lineage>
        <taxon>Bacteria</taxon>
        <taxon>Fusobacteriati</taxon>
        <taxon>Fusobacteriota</taxon>
        <taxon>Fusobacteriia</taxon>
        <taxon>Fusobacteriales</taxon>
        <taxon>Fusobacteriaceae</taxon>
        <taxon>Fusobacterium</taxon>
    </lineage>
</organism>
<name>A0A9E2KZ06_9FUSO</name>
<evidence type="ECO:0000313" key="3">
    <source>
        <dbReference type="Proteomes" id="UP000724657"/>
    </source>
</evidence>
<dbReference type="Proteomes" id="UP000724657">
    <property type="component" value="Unassembled WGS sequence"/>
</dbReference>
<gene>
    <name evidence="2" type="ORF">IAA47_08125</name>
</gene>
<feature type="coiled-coil region" evidence="1">
    <location>
        <begin position="81"/>
        <end position="114"/>
    </location>
</feature>
<protein>
    <submittedName>
        <fullName evidence="2">Uncharacterized protein</fullName>
    </submittedName>
</protein>
<sequence>MLNIRLYDDPEKMLEIEGSREEILRSFFNEMVEEKNFNIAFCEWFKKKYYFFRIGNYYACANDDLVQQVLRLEELIKNKGYSIYELKLEEIEKIIKQENELEELLDGLTDKEIEEVLETKEILNKMLNK</sequence>
<keyword evidence="1" id="KW-0175">Coiled coil</keyword>
<dbReference type="EMBL" id="JAHLFN010000073">
    <property type="protein sequence ID" value="MBU3842926.1"/>
    <property type="molecule type" value="Genomic_DNA"/>
</dbReference>
<reference evidence="2" key="1">
    <citation type="journal article" date="2021" name="PeerJ">
        <title>Extensive microbial diversity within the chicken gut microbiome revealed by metagenomics and culture.</title>
        <authorList>
            <person name="Gilroy R."/>
            <person name="Ravi A."/>
            <person name="Getino M."/>
            <person name="Pursley I."/>
            <person name="Horton D.L."/>
            <person name="Alikhan N.F."/>
            <person name="Baker D."/>
            <person name="Gharbi K."/>
            <person name="Hall N."/>
            <person name="Watson M."/>
            <person name="Adriaenssens E.M."/>
            <person name="Foster-Nyarko E."/>
            <person name="Jarju S."/>
            <person name="Secka A."/>
            <person name="Antonio M."/>
            <person name="Oren A."/>
            <person name="Chaudhuri R.R."/>
            <person name="La Ragione R."/>
            <person name="Hildebrand F."/>
            <person name="Pallen M.J."/>
        </authorList>
    </citation>
    <scope>NUCLEOTIDE SEQUENCE</scope>
    <source>
        <strain evidence="2">A6-441</strain>
    </source>
</reference>
<evidence type="ECO:0000256" key="1">
    <source>
        <dbReference type="SAM" id="Coils"/>
    </source>
</evidence>
<proteinExistence type="predicted"/>